<evidence type="ECO:0000256" key="1">
    <source>
        <dbReference type="SAM" id="MobiDB-lite"/>
    </source>
</evidence>
<evidence type="ECO:0008006" key="4">
    <source>
        <dbReference type="Google" id="ProtNLM"/>
    </source>
</evidence>
<sequence>MLSKRNLNEIFSGTKQFTHPSILKENAAPEAEAVSTVATSTGAASASSTTVSLPSQPLSRSSDGVGITTNNVAKYGSLILGLKYALQKGFFNFRVRGDSKLVHMQPCKLILICTSWNACKGCAVKEFTNKL</sequence>
<dbReference type="GO" id="GO:0003676">
    <property type="term" value="F:nucleic acid binding"/>
    <property type="evidence" value="ECO:0007669"/>
    <property type="project" value="InterPro"/>
</dbReference>
<organism evidence="2 3">
    <name type="scientific">Citrus unshiu</name>
    <name type="common">Satsuma mandarin</name>
    <name type="synonym">Citrus nobilis var. unshiu</name>
    <dbReference type="NCBI Taxonomy" id="55188"/>
    <lineage>
        <taxon>Eukaryota</taxon>
        <taxon>Viridiplantae</taxon>
        <taxon>Streptophyta</taxon>
        <taxon>Embryophyta</taxon>
        <taxon>Tracheophyta</taxon>
        <taxon>Spermatophyta</taxon>
        <taxon>Magnoliopsida</taxon>
        <taxon>eudicotyledons</taxon>
        <taxon>Gunneridae</taxon>
        <taxon>Pentapetalae</taxon>
        <taxon>rosids</taxon>
        <taxon>malvids</taxon>
        <taxon>Sapindales</taxon>
        <taxon>Rutaceae</taxon>
        <taxon>Aurantioideae</taxon>
        <taxon>Citrus</taxon>
    </lineage>
</organism>
<dbReference type="Proteomes" id="UP000236630">
    <property type="component" value="Unassembled WGS sequence"/>
</dbReference>
<dbReference type="EMBL" id="BDQV01000525">
    <property type="protein sequence ID" value="GAY65891.1"/>
    <property type="molecule type" value="Genomic_DNA"/>
</dbReference>
<feature type="compositionally biased region" description="Low complexity" evidence="1">
    <location>
        <begin position="41"/>
        <end position="52"/>
    </location>
</feature>
<gene>
    <name evidence="2" type="ORF">CUMW_244510</name>
</gene>
<evidence type="ECO:0000313" key="3">
    <source>
        <dbReference type="Proteomes" id="UP000236630"/>
    </source>
</evidence>
<dbReference type="Gene3D" id="3.30.420.10">
    <property type="entry name" value="Ribonuclease H-like superfamily/Ribonuclease H"/>
    <property type="match status" value="1"/>
</dbReference>
<evidence type="ECO:0000313" key="2">
    <source>
        <dbReference type="EMBL" id="GAY65891.1"/>
    </source>
</evidence>
<dbReference type="SUPFAM" id="SSF53098">
    <property type="entry name" value="Ribonuclease H-like"/>
    <property type="match status" value="1"/>
</dbReference>
<feature type="region of interest" description="Disordered" evidence="1">
    <location>
        <begin position="41"/>
        <end position="62"/>
    </location>
</feature>
<accession>A0A2H5QMR2</accession>
<comment type="caution">
    <text evidence="2">The sequence shown here is derived from an EMBL/GenBank/DDBJ whole genome shotgun (WGS) entry which is preliminary data.</text>
</comment>
<feature type="compositionally biased region" description="Polar residues" evidence="1">
    <location>
        <begin position="53"/>
        <end position="62"/>
    </location>
</feature>
<dbReference type="AlphaFoldDB" id="A0A2H5QMR2"/>
<dbReference type="InterPro" id="IPR036397">
    <property type="entry name" value="RNaseH_sf"/>
</dbReference>
<keyword evidence="3" id="KW-1185">Reference proteome</keyword>
<dbReference type="InterPro" id="IPR012337">
    <property type="entry name" value="RNaseH-like_sf"/>
</dbReference>
<name>A0A2H5QMR2_CITUN</name>
<dbReference type="STRING" id="55188.A0A2H5QMR2"/>
<protein>
    <recommendedName>
        <fullName evidence="4">RNase H type-1 domain-containing protein</fullName>
    </recommendedName>
</protein>
<proteinExistence type="predicted"/>
<reference evidence="2 3" key="1">
    <citation type="journal article" date="2017" name="Front. Genet.">
        <title>Draft sequencing of the heterozygous diploid genome of Satsuma (Citrus unshiu Marc.) using a hybrid assembly approach.</title>
        <authorList>
            <person name="Shimizu T."/>
            <person name="Tanizawa Y."/>
            <person name="Mochizuki T."/>
            <person name="Nagasaki H."/>
            <person name="Yoshioka T."/>
            <person name="Toyoda A."/>
            <person name="Fujiyama A."/>
            <person name="Kaminuma E."/>
            <person name="Nakamura Y."/>
        </authorList>
    </citation>
    <scope>NUCLEOTIDE SEQUENCE [LARGE SCALE GENOMIC DNA]</scope>
    <source>
        <strain evidence="3">cv. Miyagawa wase</strain>
    </source>
</reference>